<accession>X6LRV6</accession>
<evidence type="ECO:0000313" key="1">
    <source>
        <dbReference type="EMBL" id="ETO03465.1"/>
    </source>
</evidence>
<keyword evidence="2" id="KW-1185">Reference proteome</keyword>
<dbReference type="Proteomes" id="UP000023152">
    <property type="component" value="Unassembled WGS sequence"/>
</dbReference>
<sequence>MLLNQFAVIILHIVDHIDLYLQKQHTKYKLKYNKITITLSINKATIFQKYQKNYFKLKIVKNNTLMKKILNYKLKTNTNKQKQRVINISNNEYITYVMELIISPKNLYEKNIKVKVNSKKIKKKNNKMKILQLRCT</sequence>
<name>X6LRV6_RETFI</name>
<comment type="caution">
    <text evidence="1">The sequence shown here is derived from an EMBL/GenBank/DDBJ whole genome shotgun (WGS) entry which is preliminary data.</text>
</comment>
<evidence type="ECO:0000313" key="2">
    <source>
        <dbReference type="Proteomes" id="UP000023152"/>
    </source>
</evidence>
<organism evidence="1 2">
    <name type="scientific">Reticulomyxa filosa</name>
    <dbReference type="NCBI Taxonomy" id="46433"/>
    <lineage>
        <taxon>Eukaryota</taxon>
        <taxon>Sar</taxon>
        <taxon>Rhizaria</taxon>
        <taxon>Retaria</taxon>
        <taxon>Foraminifera</taxon>
        <taxon>Monothalamids</taxon>
        <taxon>Reticulomyxidae</taxon>
        <taxon>Reticulomyxa</taxon>
    </lineage>
</organism>
<gene>
    <name evidence="1" type="ORF">RFI_33941</name>
</gene>
<protein>
    <submittedName>
        <fullName evidence="1">Guanidine nucleotide exchange factor</fullName>
    </submittedName>
</protein>
<proteinExistence type="predicted"/>
<dbReference type="EMBL" id="ASPP01033225">
    <property type="protein sequence ID" value="ETO03465.1"/>
    <property type="molecule type" value="Genomic_DNA"/>
</dbReference>
<reference evidence="1 2" key="1">
    <citation type="journal article" date="2013" name="Curr. Biol.">
        <title>The Genome of the Foraminiferan Reticulomyxa filosa.</title>
        <authorList>
            <person name="Glockner G."/>
            <person name="Hulsmann N."/>
            <person name="Schleicher M."/>
            <person name="Noegel A.A."/>
            <person name="Eichinger L."/>
            <person name="Gallinger C."/>
            <person name="Pawlowski J."/>
            <person name="Sierra R."/>
            <person name="Euteneuer U."/>
            <person name="Pillet L."/>
            <person name="Moustafa A."/>
            <person name="Platzer M."/>
            <person name="Groth M."/>
            <person name="Szafranski K."/>
            <person name="Schliwa M."/>
        </authorList>
    </citation>
    <scope>NUCLEOTIDE SEQUENCE [LARGE SCALE GENOMIC DNA]</scope>
</reference>
<dbReference type="AlphaFoldDB" id="X6LRV6"/>